<dbReference type="OrthoDB" id="1956413at2"/>
<protein>
    <submittedName>
        <fullName evidence="1">Uncharacterized protein</fullName>
    </submittedName>
</protein>
<organism evidence="1 2">
    <name type="scientific">Acidilutibacter cellobiosedens</name>
    <dbReference type="NCBI Taxonomy" id="2507161"/>
    <lineage>
        <taxon>Bacteria</taxon>
        <taxon>Bacillati</taxon>
        <taxon>Bacillota</taxon>
        <taxon>Tissierellia</taxon>
        <taxon>Tissierellales</taxon>
        <taxon>Acidilutibacteraceae</taxon>
        <taxon>Acidilutibacter</taxon>
    </lineage>
</organism>
<evidence type="ECO:0000313" key="2">
    <source>
        <dbReference type="Proteomes" id="UP000287969"/>
    </source>
</evidence>
<dbReference type="KEGG" id="spoa:EQM13_03075"/>
<dbReference type="Proteomes" id="UP000287969">
    <property type="component" value="Chromosome"/>
</dbReference>
<reference evidence="2" key="1">
    <citation type="submission" date="2019-01" db="EMBL/GenBank/DDBJ databases">
        <title>Draft genomes of a novel of Sporanaerobacter strains.</title>
        <authorList>
            <person name="Ma S."/>
        </authorList>
    </citation>
    <scope>NUCLEOTIDE SEQUENCE [LARGE SCALE GENOMIC DNA]</scope>
    <source>
        <strain evidence="2">NJN-17</strain>
    </source>
</reference>
<proteinExistence type="predicted"/>
<keyword evidence="2" id="KW-1185">Reference proteome</keyword>
<evidence type="ECO:0000313" key="1">
    <source>
        <dbReference type="EMBL" id="QAT60628.1"/>
    </source>
</evidence>
<dbReference type="EMBL" id="CP035282">
    <property type="protein sequence ID" value="QAT60628.1"/>
    <property type="molecule type" value="Genomic_DNA"/>
</dbReference>
<dbReference type="AlphaFoldDB" id="A0A410Q9R6"/>
<name>A0A410Q9R6_9FIRM</name>
<gene>
    <name evidence="1" type="ORF">EQM13_03075</name>
</gene>
<accession>A0A410Q9R6</accession>
<dbReference type="RefSeq" id="WP_128751925.1">
    <property type="nucleotide sequence ID" value="NZ_CP035282.1"/>
</dbReference>
<sequence>MECLVSELIKDDIDIEGISEDEIVSALEIVGRDLVYNNFIFGKNVTYKEFLERLNIYVDIIKKCKMAVHQK</sequence>